<dbReference type="AlphaFoldDB" id="A0A2S8GG79"/>
<accession>A0A2S8GG79</accession>
<dbReference type="RefSeq" id="WP_105338266.1">
    <property type="nucleotide sequence ID" value="NZ_PUHZ01000024.1"/>
</dbReference>
<name>A0A2S8GG79_9BACT</name>
<evidence type="ECO:0000313" key="3">
    <source>
        <dbReference type="Proteomes" id="UP000237819"/>
    </source>
</evidence>
<dbReference type="SMART" id="SM00327">
    <property type="entry name" value="VWA"/>
    <property type="match status" value="1"/>
</dbReference>
<dbReference type="SUPFAM" id="SSF53300">
    <property type="entry name" value="vWA-like"/>
    <property type="match status" value="1"/>
</dbReference>
<feature type="domain" description="VWFA" evidence="1">
    <location>
        <begin position="191"/>
        <end position="346"/>
    </location>
</feature>
<dbReference type="EMBL" id="PUHZ01000024">
    <property type="protein sequence ID" value="PQO43054.1"/>
    <property type="molecule type" value="Genomic_DNA"/>
</dbReference>
<dbReference type="Pfam" id="PF13768">
    <property type="entry name" value="VWA_3"/>
    <property type="match status" value="1"/>
</dbReference>
<proteinExistence type="predicted"/>
<dbReference type="InterPro" id="IPR036465">
    <property type="entry name" value="vWFA_dom_sf"/>
</dbReference>
<dbReference type="Gene3D" id="3.40.50.410">
    <property type="entry name" value="von Willebrand factor, type A domain"/>
    <property type="match status" value="1"/>
</dbReference>
<reference evidence="2 3" key="1">
    <citation type="submission" date="2018-02" db="EMBL/GenBank/DDBJ databases">
        <title>Comparative genomes isolates from brazilian mangrove.</title>
        <authorList>
            <person name="Araujo J.E."/>
            <person name="Taketani R.G."/>
            <person name="Silva M.C.P."/>
            <person name="Loureco M.V."/>
            <person name="Andreote F.D."/>
        </authorList>
    </citation>
    <scope>NUCLEOTIDE SEQUENCE [LARGE SCALE GENOMIC DNA]</scope>
    <source>
        <strain evidence="2 3">Nap-Phe MGV</strain>
    </source>
</reference>
<protein>
    <recommendedName>
        <fullName evidence="1">VWFA domain-containing protein</fullName>
    </recommendedName>
</protein>
<organism evidence="2 3">
    <name type="scientific">Blastopirellula marina</name>
    <dbReference type="NCBI Taxonomy" id="124"/>
    <lineage>
        <taxon>Bacteria</taxon>
        <taxon>Pseudomonadati</taxon>
        <taxon>Planctomycetota</taxon>
        <taxon>Planctomycetia</taxon>
        <taxon>Pirellulales</taxon>
        <taxon>Pirellulaceae</taxon>
        <taxon>Blastopirellula</taxon>
    </lineage>
</organism>
<dbReference type="InterPro" id="IPR002035">
    <property type="entry name" value="VWF_A"/>
</dbReference>
<dbReference type="OrthoDB" id="288124at2"/>
<evidence type="ECO:0000259" key="1">
    <source>
        <dbReference type="PROSITE" id="PS50234"/>
    </source>
</evidence>
<sequence>MQLSCFYCGNVLRATADQLGGEVVCPHCHKVVRLPEAEALASDEPHHEGSLFHSWVNDGISGFVSFIIHAGLLILFASVTCNFQSATSGDGVDVMIGDMPEVSLDDSGGETLDTVAAASEVSESVEVDEMLNEVAPPSAEPTDIGELIDTAALTPSGAMGGGIGSLATIGGGGSGVGAGASFMGLRAAGRRFCIIADCSGSMSGAKLDYVKEEILETVSSLPREAQFQVVFFQSQEVPFPQSGWRHPKRDFNALSEWLKTVGPAGGTNPLPAFEIALKFSPRPDAIFFMTDGLFDDNVVGAVKQLNELGDNKVKIHAISFMDRSAEPLMRQIAAESGGEYRHVQAF</sequence>
<gene>
    <name evidence="2" type="ORF">C5Y93_25400</name>
</gene>
<comment type="caution">
    <text evidence="2">The sequence shown here is derived from an EMBL/GenBank/DDBJ whole genome shotgun (WGS) entry which is preliminary data.</text>
</comment>
<dbReference type="Proteomes" id="UP000237819">
    <property type="component" value="Unassembled WGS sequence"/>
</dbReference>
<dbReference type="PROSITE" id="PS50234">
    <property type="entry name" value="VWFA"/>
    <property type="match status" value="1"/>
</dbReference>
<evidence type="ECO:0000313" key="2">
    <source>
        <dbReference type="EMBL" id="PQO43054.1"/>
    </source>
</evidence>
<dbReference type="CDD" id="cd00198">
    <property type="entry name" value="vWFA"/>
    <property type="match status" value="1"/>
</dbReference>